<keyword evidence="5 6" id="KW-0501">Molybdenum cofactor biosynthesis</keyword>
<comment type="caution">
    <text evidence="8">The sequence shown here is derived from an EMBL/GenBank/DDBJ whole genome shotgun (WGS) entry which is preliminary data.</text>
</comment>
<evidence type="ECO:0000256" key="2">
    <source>
        <dbReference type="ARBA" id="ARBA00005046"/>
    </source>
</evidence>
<evidence type="ECO:0000259" key="7">
    <source>
        <dbReference type="SMART" id="SM00852"/>
    </source>
</evidence>
<sequence>MFLSIVDRIDRDIKVAVITVSDTRDKTTDKGGKLVIDYIRTVNAFVPEEHYEIVKDEIDTIQNAVKQHLAAGVDVVITTGGTGIARRDVTIEAVTPLFDKEIEGFGELFRMLSYTEDIGSRSLLSRAAAGTYGHQLIISLPGSSGAVKLGMEKLVMPELNHLVFELNKEN</sequence>
<comment type="pathway">
    <text evidence="2 6">Cofactor biosynthesis; molybdopterin biosynthesis.</text>
</comment>
<comment type="similarity">
    <text evidence="3 6">Belongs to the MoaB/Mog family.</text>
</comment>
<keyword evidence="9" id="KW-1185">Reference proteome</keyword>
<feature type="domain" description="MoaB/Mog" evidence="7">
    <location>
        <begin position="16"/>
        <end position="162"/>
    </location>
</feature>
<dbReference type="CDD" id="cd00886">
    <property type="entry name" value="MogA_MoaB"/>
    <property type="match status" value="1"/>
</dbReference>
<evidence type="ECO:0000256" key="6">
    <source>
        <dbReference type="PIRNR" id="PIRNR006443"/>
    </source>
</evidence>
<dbReference type="Pfam" id="PF00994">
    <property type="entry name" value="MoCF_biosynth"/>
    <property type="match status" value="1"/>
</dbReference>
<dbReference type="PANTHER" id="PTHR43232">
    <property type="entry name" value="MOLYBDENUM COFACTOR BIOSYNTHESIS PROTEIN B"/>
    <property type="match status" value="1"/>
</dbReference>
<organism evidence="8 9">
    <name type="scientific">Jeotgalicoccus nanhaiensis</name>
    <dbReference type="NCBI Taxonomy" id="568603"/>
    <lineage>
        <taxon>Bacteria</taxon>
        <taxon>Bacillati</taxon>
        <taxon>Bacillota</taxon>
        <taxon>Bacilli</taxon>
        <taxon>Bacillales</taxon>
        <taxon>Staphylococcaceae</taxon>
        <taxon>Jeotgalicoccus</taxon>
    </lineage>
</organism>
<comment type="function">
    <text evidence="1 6">May be involved in the biosynthesis of molybdopterin.</text>
</comment>
<evidence type="ECO:0000313" key="9">
    <source>
        <dbReference type="Proteomes" id="UP000647980"/>
    </source>
</evidence>
<dbReference type="PIRSF" id="PIRSF006443">
    <property type="entry name" value="MoaB"/>
    <property type="match status" value="1"/>
</dbReference>
<reference evidence="8 9" key="1">
    <citation type="submission" date="2020-10" db="EMBL/GenBank/DDBJ databases">
        <title>Mouse Oral microbiota.</title>
        <authorList>
            <person name="Joseph S."/>
            <person name="Aduse-Opoku J."/>
        </authorList>
    </citation>
    <scope>NUCLEOTIDE SEQUENCE [LARGE SCALE GENOMIC DNA]</scope>
    <source>
        <strain evidence="8 9">19428wE5_W307</strain>
    </source>
</reference>
<gene>
    <name evidence="8" type="ORF">IR135_07945</name>
</gene>
<dbReference type="InterPro" id="IPR001453">
    <property type="entry name" value="MoaB/Mog_dom"/>
</dbReference>
<dbReference type="EMBL" id="JADGLW010000005">
    <property type="protein sequence ID" value="MBF0754198.1"/>
    <property type="molecule type" value="Genomic_DNA"/>
</dbReference>
<dbReference type="InterPro" id="IPR036425">
    <property type="entry name" value="MoaB/Mog-like_dom_sf"/>
</dbReference>
<dbReference type="PANTHER" id="PTHR43232:SF2">
    <property type="entry name" value="MOLYBDENUM COFACTOR BIOSYNTHESIS PROTEIN B"/>
    <property type="match status" value="1"/>
</dbReference>
<dbReference type="Gene3D" id="3.40.980.10">
    <property type="entry name" value="MoaB/Mog-like domain"/>
    <property type="match status" value="1"/>
</dbReference>
<dbReference type="SUPFAM" id="SSF53218">
    <property type="entry name" value="Molybdenum cofactor biosynthesis proteins"/>
    <property type="match status" value="1"/>
</dbReference>
<evidence type="ECO:0000256" key="3">
    <source>
        <dbReference type="ARBA" id="ARBA00006112"/>
    </source>
</evidence>
<evidence type="ECO:0000256" key="4">
    <source>
        <dbReference type="ARBA" id="ARBA00015262"/>
    </source>
</evidence>
<evidence type="ECO:0000313" key="8">
    <source>
        <dbReference type="EMBL" id="MBF0754198.1"/>
    </source>
</evidence>
<dbReference type="NCBIfam" id="TIGR00177">
    <property type="entry name" value="molyb_syn"/>
    <property type="match status" value="1"/>
</dbReference>
<dbReference type="Proteomes" id="UP000647980">
    <property type="component" value="Unassembled WGS sequence"/>
</dbReference>
<dbReference type="SMART" id="SM00852">
    <property type="entry name" value="MoCF_biosynth"/>
    <property type="match status" value="1"/>
</dbReference>
<proteinExistence type="inferred from homology"/>
<dbReference type="InterPro" id="IPR008284">
    <property type="entry name" value="MoCF_biosynth_CS"/>
</dbReference>
<name>A0ABR9XYY9_9STAP</name>
<accession>A0ABR9XYY9</accession>
<dbReference type="InterPro" id="IPR012245">
    <property type="entry name" value="MoaB"/>
</dbReference>
<protein>
    <recommendedName>
        <fullName evidence="4 6">Molybdenum cofactor biosynthesis protein B</fullName>
    </recommendedName>
</protein>
<evidence type="ECO:0000256" key="5">
    <source>
        <dbReference type="ARBA" id="ARBA00023150"/>
    </source>
</evidence>
<dbReference type="PROSITE" id="PS01078">
    <property type="entry name" value="MOCF_BIOSYNTHESIS_1"/>
    <property type="match status" value="1"/>
</dbReference>
<evidence type="ECO:0000256" key="1">
    <source>
        <dbReference type="ARBA" id="ARBA00003487"/>
    </source>
</evidence>